<reference evidence="6" key="1">
    <citation type="submission" date="2025-08" db="UniProtKB">
        <authorList>
            <consortium name="RefSeq"/>
        </authorList>
    </citation>
    <scope>IDENTIFICATION</scope>
    <source>
        <tissue evidence="6">Liver</tissue>
    </source>
</reference>
<evidence type="ECO:0000313" key="5">
    <source>
        <dbReference type="Proteomes" id="UP000695026"/>
    </source>
</evidence>
<evidence type="ECO:0000313" key="6">
    <source>
        <dbReference type="RefSeq" id="XP_007430112.1"/>
    </source>
</evidence>
<organism evidence="5 6">
    <name type="scientific">Python bivittatus</name>
    <name type="common">Burmese python</name>
    <name type="synonym">Python molurus bivittatus</name>
    <dbReference type="NCBI Taxonomy" id="176946"/>
    <lineage>
        <taxon>Eukaryota</taxon>
        <taxon>Metazoa</taxon>
        <taxon>Chordata</taxon>
        <taxon>Craniata</taxon>
        <taxon>Vertebrata</taxon>
        <taxon>Euteleostomi</taxon>
        <taxon>Lepidosauria</taxon>
        <taxon>Squamata</taxon>
        <taxon>Bifurcata</taxon>
        <taxon>Unidentata</taxon>
        <taxon>Episquamata</taxon>
        <taxon>Toxicofera</taxon>
        <taxon>Serpentes</taxon>
        <taxon>Henophidia</taxon>
        <taxon>Pythonidae</taxon>
        <taxon>Python</taxon>
    </lineage>
</organism>
<dbReference type="InterPro" id="IPR001300">
    <property type="entry name" value="Peptidase_C2_calpain_cat"/>
</dbReference>
<evidence type="ECO:0000256" key="2">
    <source>
        <dbReference type="PIRSR" id="PIRSR622684-1"/>
    </source>
</evidence>
<dbReference type="KEGG" id="pbi:103065895"/>
<dbReference type="PANTHER" id="PTHR10183">
    <property type="entry name" value="CALPAIN"/>
    <property type="match status" value="1"/>
</dbReference>
<keyword evidence="5" id="KW-1185">Reference proteome</keyword>
<feature type="domain" description="Calpain catalytic" evidence="4">
    <location>
        <begin position="43"/>
        <end position="242"/>
    </location>
</feature>
<accession>A0A9F2QXS4</accession>
<dbReference type="InterPro" id="IPR038765">
    <property type="entry name" value="Papain-like_cys_pep_sf"/>
</dbReference>
<evidence type="ECO:0000259" key="4">
    <source>
        <dbReference type="PROSITE" id="PS50203"/>
    </source>
</evidence>
<comment type="caution">
    <text evidence="3">Lacks conserved residue(s) required for the propagation of feature annotation.</text>
</comment>
<evidence type="ECO:0000256" key="3">
    <source>
        <dbReference type="PROSITE-ProRule" id="PRU00239"/>
    </source>
</evidence>
<dbReference type="CDD" id="cd00044">
    <property type="entry name" value="CysPc"/>
    <property type="match status" value="1"/>
</dbReference>
<dbReference type="RefSeq" id="XP_007430112.1">
    <property type="nucleotide sequence ID" value="XM_007430050.2"/>
</dbReference>
<dbReference type="PRINTS" id="PR00704">
    <property type="entry name" value="CALPAIN"/>
</dbReference>
<dbReference type="GO" id="GO:0005737">
    <property type="term" value="C:cytoplasm"/>
    <property type="evidence" value="ECO:0007669"/>
    <property type="project" value="TreeGrafter"/>
</dbReference>
<comment type="similarity">
    <text evidence="1">Belongs to the peptidase C2 family.</text>
</comment>
<dbReference type="GO" id="GO:0004198">
    <property type="term" value="F:calcium-dependent cysteine-type endopeptidase activity"/>
    <property type="evidence" value="ECO:0007669"/>
    <property type="project" value="InterPro"/>
</dbReference>
<feature type="non-terminal residue" evidence="6">
    <location>
        <position position="242"/>
    </location>
</feature>
<dbReference type="PANTHER" id="PTHR10183:SF333">
    <property type="entry name" value="CALPAIN-13"/>
    <property type="match status" value="1"/>
</dbReference>
<proteinExistence type="inferred from homology"/>
<gene>
    <name evidence="6" type="primary">LOC103065895</name>
</gene>
<dbReference type="OMA" id="VELMICK"/>
<dbReference type="GO" id="GO:0006508">
    <property type="term" value="P:proteolysis"/>
    <property type="evidence" value="ECO:0007669"/>
    <property type="project" value="InterPro"/>
</dbReference>
<dbReference type="AlphaFoldDB" id="A0A9F2QXS4"/>
<protein>
    <submittedName>
        <fullName evidence="6">Calpain-13</fullName>
    </submittedName>
</protein>
<feature type="active site" evidence="2">
    <location>
        <position position="102"/>
    </location>
</feature>
<sequence length="242" mass="27816">MEKSRNLLLGQNPAAERSPDFPLQFNKQDFVKLRNDCLDQGLLFEDDTFPANNHSIGLDFLRKENLKKVQWLRPPELVENPSLFVDGISRFDIIQGRRIGNCWVLAALGSLTQQQRFLENVIPKDQGFNYTYAGIFHFQFWHFGDWVDVVVDDRLPFCDGDYLSVKPRSKNEFWPSLLEKAYAKWRGSYEKLHFGFISEALVDLTGGVQLPFSLRSSPTHLFEIMKTAALSGCLMACDTPEM</sequence>
<dbReference type="Proteomes" id="UP000695026">
    <property type="component" value="Unplaced"/>
</dbReference>
<dbReference type="InterPro" id="IPR022684">
    <property type="entry name" value="Calpain_cysteine_protease"/>
</dbReference>
<name>A0A9F2QXS4_PYTBI</name>
<dbReference type="OrthoDB" id="424753at2759"/>
<dbReference type="Pfam" id="PF00648">
    <property type="entry name" value="Peptidase_C2"/>
    <property type="match status" value="1"/>
</dbReference>
<dbReference type="PROSITE" id="PS50203">
    <property type="entry name" value="CALPAIN_CAT"/>
    <property type="match status" value="1"/>
</dbReference>
<dbReference type="SMART" id="SM00230">
    <property type="entry name" value="CysPc"/>
    <property type="match status" value="1"/>
</dbReference>
<dbReference type="GeneID" id="103065895"/>
<evidence type="ECO:0000256" key="1">
    <source>
        <dbReference type="ARBA" id="ARBA00007623"/>
    </source>
</evidence>
<dbReference type="SUPFAM" id="SSF54001">
    <property type="entry name" value="Cysteine proteinases"/>
    <property type="match status" value="1"/>
</dbReference>